<dbReference type="InterPro" id="IPR026444">
    <property type="entry name" value="Secre_tail"/>
</dbReference>
<organism evidence="5 6">
    <name type="scientific">Longibacter salinarum</name>
    <dbReference type="NCBI Taxonomy" id="1850348"/>
    <lineage>
        <taxon>Bacteria</taxon>
        <taxon>Pseudomonadati</taxon>
        <taxon>Rhodothermota</taxon>
        <taxon>Rhodothermia</taxon>
        <taxon>Rhodothermales</taxon>
        <taxon>Salisaetaceae</taxon>
        <taxon>Longibacter</taxon>
    </lineage>
</organism>
<evidence type="ECO:0000256" key="3">
    <source>
        <dbReference type="SAM" id="Phobius"/>
    </source>
</evidence>
<sequence length="834" mass="87243">MNALLENHRDPTMSTDRSSLLTFAFAVFLVLALAPTGEALAQPVPVTDIENAAGDSVQTVFEDGAFVAYGDSFNGTIPAEGEGTRMMWHPAKGALRAGDVDATEWNDANIGLYSMAFGSDPIASGPASTAMGRDTEASGDESTAMGSLSIASGEHSTAMGVSTTASGDESTAMGDGTEASGNSATAMGDGTEATAPQSTAMGFETTASGTDATAMGRRAEANGTHSTAMGDNTIAETDQSLSVGAYNDANTSPDNTLFVVGNGEDTISNPDDRSDALVLDRTGNLTISGSLTQNSDRRLKTQIRPLGASVLAPLDEIEPVRFQFKDERTHPSGEQIGLIAQEVQAQFPALVSEGASGHLSVSYSKFTAVLLKGLQEQQAQIQKQKEQIERLRGQQTQIAALQAEVDALKEGRSQTAGWGPAAGGLLGFLLLGGCIVAVRRWGTPHAASLLVLAGMGALLLGTAPASAQTVTIQNGASVSVENGSVFDLGTNTVLVEEESSGARLTGGTGVVTATRTVNAPSSVDVAGLGAVITSSQDLGQTTIVRGHAVQTDNNNESIARYYDIQPGQNNSGLDATLEFTYVDAELNGLSESSLVLFRSEDGGSTYTTAGYDSRDASANTVTLGGIDSFSRWTLGDESQPLPVELAGFEVTRSDDSVLLQWATISEQQNAGFEVQRRRAHAPNGSWKEIGFVESAAAGGTTTGSESYRFADTDLPFEADSLTYRLRQVDMDGSATLSDPIVVAVNAPETLVLHGAAPNPVRGQATLRYEVPEQASVRIDLFDVLGRRVTTLVNRKEVAGRQKTTFDASRLSSGTYFVRLQSAGTVRTEQITVVR</sequence>
<dbReference type="EMBL" id="PDEQ01000003">
    <property type="protein sequence ID" value="PEN13764.1"/>
    <property type="molecule type" value="Genomic_DNA"/>
</dbReference>
<protein>
    <recommendedName>
        <fullName evidence="4">Peptidase S74 domain-containing protein</fullName>
    </recommendedName>
</protein>
<evidence type="ECO:0000256" key="1">
    <source>
        <dbReference type="SAM" id="Coils"/>
    </source>
</evidence>
<dbReference type="Gene3D" id="2.150.10.10">
    <property type="entry name" value="Serralysin-like metalloprotease, C-terminal"/>
    <property type="match status" value="1"/>
</dbReference>
<evidence type="ECO:0000313" key="6">
    <source>
        <dbReference type="Proteomes" id="UP000220102"/>
    </source>
</evidence>
<dbReference type="PROSITE" id="PS51688">
    <property type="entry name" value="ICA"/>
    <property type="match status" value="1"/>
</dbReference>
<feature type="coiled-coil region" evidence="1">
    <location>
        <begin position="371"/>
        <end position="411"/>
    </location>
</feature>
<dbReference type="InterPro" id="IPR036388">
    <property type="entry name" value="WH-like_DNA-bd_sf"/>
</dbReference>
<evidence type="ECO:0000313" key="5">
    <source>
        <dbReference type="EMBL" id="PEN13764.1"/>
    </source>
</evidence>
<dbReference type="Gene3D" id="2.60.40.4050">
    <property type="match status" value="1"/>
</dbReference>
<dbReference type="NCBIfam" id="TIGR04183">
    <property type="entry name" value="Por_Secre_tail"/>
    <property type="match status" value="1"/>
</dbReference>
<comment type="caution">
    <text evidence="5">The sequence shown here is derived from an EMBL/GenBank/DDBJ whole genome shotgun (WGS) entry which is preliminary data.</text>
</comment>
<reference evidence="5 6" key="1">
    <citation type="submission" date="2017-10" db="EMBL/GenBank/DDBJ databases">
        <title>Draft genome of Longibacter Salinarum.</title>
        <authorList>
            <person name="Goh K.M."/>
            <person name="Shamsir M.S."/>
            <person name="Lim S.W."/>
        </authorList>
    </citation>
    <scope>NUCLEOTIDE SEQUENCE [LARGE SCALE GENOMIC DNA]</scope>
    <source>
        <strain evidence="5 6">KCTC 52045</strain>
    </source>
</reference>
<keyword evidence="3" id="KW-0472">Membrane</keyword>
<dbReference type="Pfam" id="PF05658">
    <property type="entry name" value="YadA_head"/>
    <property type="match status" value="4"/>
</dbReference>
<dbReference type="Pfam" id="PF13884">
    <property type="entry name" value="Peptidase_S74"/>
    <property type="match status" value="1"/>
</dbReference>
<dbReference type="OrthoDB" id="644207at2"/>
<proteinExistence type="predicted"/>
<feature type="region of interest" description="Disordered" evidence="2">
    <location>
        <begin position="125"/>
        <end position="203"/>
    </location>
</feature>
<feature type="compositionally biased region" description="Polar residues" evidence="2">
    <location>
        <begin position="194"/>
        <end position="203"/>
    </location>
</feature>
<evidence type="ECO:0000259" key="4">
    <source>
        <dbReference type="PROSITE" id="PS51688"/>
    </source>
</evidence>
<keyword evidence="1" id="KW-0175">Coiled coil</keyword>
<keyword evidence="6" id="KW-1185">Reference proteome</keyword>
<evidence type="ECO:0000256" key="2">
    <source>
        <dbReference type="SAM" id="MobiDB-lite"/>
    </source>
</evidence>
<gene>
    <name evidence="5" type="ORF">CRI94_06740</name>
</gene>
<feature type="transmembrane region" description="Helical" evidence="3">
    <location>
        <begin position="445"/>
        <end position="463"/>
    </location>
</feature>
<keyword evidence="3" id="KW-1133">Transmembrane helix</keyword>
<feature type="transmembrane region" description="Helical" evidence="3">
    <location>
        <begin position="418"/>
        <end position="438"/>
    </location>
</feature>
<accession>A0A2A8CYS6</accession>
<keyword evidence="3" id="KW-0812">Transmembrane</keyword>
<dbReference type="RefSeq" id="WP_098074927.1">
    <property type="nucleotide sequence ID" value="NZ_PDEQ01000003.1"/>
</dbReference>
<dbReference type="GO" id="GO:0019867">
    <property type="term" value="C:outer membrane"/>
    <property type="evidence" value="ECO:0007669"/>
    <property type="project" value="InterPro"/>
</dbReference>
<dbReference type="InterPro" id="IPR030392">
    <property type="entry name" value="S74_ICA"/>
</dbReference>
<name>A0A2A8CYS6_9BACT</name>
<dbReference type="InterPro" id="IPR008640">
    <property type="entry name" value="Adhesin_Head_dom"/>
</dbReference>
<feature type="domain" description="Peptidase S74" evidence="4">
    <location>
        <begin position="295"/>
        <end position="388"/>
    </location>
</feature>
<dbReference type="Gene3D" id="2.60.40.4070">
    <property type="match status" value="1"/>
</dbReference>
<dbReference type="Pfam" id="PF18962">
    <property type="entry name" value="Por_Secre_tail"/>
    <property type="match status" value="1"/>
</dbReference>
<feature type="compositionally biased region" description="Polar residues" evidence="2">
    <location>
        <begin position="159"/>
        <end position="169"/>
    </location>
</feature>
<dbReference type="CDD" id="cd12820">
    <property type="entry name" value="LbR_YadA-like"/>
    <property type="match status" value="1"/>
</dbReference>
<dbReference type="InterPro" id="IPR011049">
    <property type="entry name" value="Serralysin-like_metalloprot_C"/>
</dbReference>
<dbReference type="SUPFAM" id="SSF101967">
    <property type="entry name" value="Adhesin YadA, collagen-binding domain"/>
    <property type="match status" value="2"/>
</dbReference>
<dbReference type="Gene3D" id="1.10.10.10">
    <property type="entry name" value="Winged helix-like DNA-binding domain superfamily/Winged helix DNA-binding domain"/>
    <property type="match status" value="1"/>
</dbReference>
<feature type="compositionally biased region" description="Polar residues" evidence="2">
    <location>
        <begin position="140"/>
        <end position="150"/>
    </location>
</feature>
<dbReference type="Proteomes" id="UP000220102">
    <property type="component" value="Unassembled WGS sequence"/>
</dbReference>
<dbReference type="AlphaFoldDB" id="A0A2A8CYS6"/>